<dbReference type="EC" id="3.2.1.39" evidence="4"/>
<feature type="domain" description="X8" evidence="15">
    <location>
        <begin position="464"/>
        <end position="547"/>
    </location>
</feature>
<dbReference type="InterPro" id="IPR012946">
    <property type="entry name" value="X8"/>
</dbReference>
<dbReference type="InterPro" id="IPR000490">
    <property type="entry name" value="Glyco_hydro_17"/>
</dbReference>
<gene>
    <name evidence="16" type="ORF">DVH24_023095</name>
</gene>
<keyword evidence="5" id="KW-0472">Membrane</keyword>
<evidence type="ECO:0000256" key="2">
    <source>
        <dbReference type="ARBA" id="ARBA00004609"/>
    </source>
</evidence>
<evidence type="ECO:0000256" key="1">
    <source>
        <dbReference type="ARBA" id="ARBA00000382"/>
    </source>
</evidence>
<comment type="catalytic activity">
    <reaction evidence="1">
        <text>Hydrolysis of (1-&gt;3)-beta-D-glucosidic linkages in (1-&gt;3)-beta-D-glucans.</text>
        <dbReference type="EC" id="3.2.1.39"/>
    </reaction>
</comment>
<name>A0A498KPC3_MALDO</name>
<dbReference type="FunFam" id="3.20.20.80:FF:000002">
    <property type="entry name" value="Glucan endo-1,3-beta-glucosidase 3"/>
    <property type="match status" value="1"/>
</dbReference>
<evidence type="ECO:0000256" key="6">
    <source>
        <dbReference type="ARBA" id="ARBA00022729"/>
    </source>
</evidence>
<dbReference type="PANTHER" id="PTHR32227">
    <property type="entry name" value="GLUCAN ENDO-1,3-BETA-GLUCOSIDASE BG1-RELATED-RELATED"/>
    <property type="match status" value="1"/>
</dbReference>
<evidence type="ECO:0000256" key="4">
    <source>
        <dbReference type="ARBA" id="ARBA00012780"/>
    </source>
</evidence>
<evidence type="ECO:0000256" key="11">
    <source>
        <dbReference type="ARBA" id="ARBA00033335"/>
    </source>
</evidence>
<keyword evidence="6" id="KW-0732">Signal</keyword>
<evidence type="ECO:0000256" key="5">
    <source>
        <dbReference type="ARBA" id="ARBA00022622"/>
    </source>
</evidence>
<reference evidence="16 17" key="1">
    <citation type="submission" date="2018-10" db="EMBL/GenBank/DDBJ databases">
        <title>A high-quality apple genome assembly.</title>
        <authorList>
            <person name="Hu J."/>
        </authorList>
    </citation>
    <scope>NUCLEOTIDE SEQUENCE [LARGE SCALE GENOMIC DNA]</scope>
    <source>
        <strain evidence="17">cv. HFTH1</strain>
        <tissue evidence="16">Young leaf</tissue>
    </source>
</reference>
<evidence type="ECO:0000313" key="17">
    <source>
        <dbReference type="Proteomes" id="UP000290289"/>
    </source>
</evidence>
<dbReference type="GO" id="GO:0005975">
    <property type="term" value="P:carbohydrate metabolic process"/>
    <property type="evidence" value="ECO:0007669"/>
    <property type="project" value="InterPro"/>
</dbReference>
<accession>A0A498KPC3</accession>
<keyword evidence="9" id="KW-1015">Disulfide bond</keyword>
<comment type="subcellular location">
    <subcellularLocation>
        <location evidence="2">Cell membrane</location>
        <topology evidence="2">Lipid-anchor</topology>
        <topology evidence="2">GPI-anchor</topology>
    </subcellularLocation>
</comment>
<evidence type="ECO:0000256" key="13">
    <source>
        <dbReference type="RuleBase" id="RU004335"/>
    </source>
</evidence>
<evidence type="ECO:0000313" key="16">
    <source>
        <dbReference type="EMBL" id="RXI08951.1"/>
    </source>
</evidence>
<evidence type="ECO:0000256" key="10">
    <source>
        <dbReference type="ARBA" id="ARBA00023295"/>
    </source>
</evidence>
<evidence type="ECO:0000256" key="9">
    <source>
        <dbReference type="ARBA" id="ARBA00023157"/>
    </source>
</evidence>
<dbReference type="AlphaFoldDB" id="A0A498KPC3"/>
<dbReference type="Gene3D" id="3.20.20.80">
    <property type="entry name" value="Glycosidases"/>
    <property type="match status" value="1"/>
</dbReference>
<keyword evidence="5" id="KW-0325">Glycoprotein</keyword>
<feature type="compositionally biased region" description="Low complexity" evidence="14">
    <location>
        <begin position="435"/>
        <end position="458"/>
    </location>
</feature>
<dbReference type="InterPro" id="IPR044965">
    <property type="entry name" value="Glyco_hydro_17_plant"/>
</dbReference>
<sequence>MKDQMQELMALVLMCNKEIKFNLVIKHTSRKFNRISISFPFPHYKYLTANSPIPQRKRRISTSSQNTTTKKERKTTMATTKLLLSLLLLVQLAATAYSIGVNYGTLADNLPPPAQVANFLKTQTNIDAVKIFDANPDIIKAFANSNISLTITVPNGEIPSLTKLRTARRWIIDHVKPFYPASKIKYIGMGNEVLHWGDDALKSSLVPAMKTLNNALVLEGIKDVKVSTPHSLGIMLASEPPSMGRFRPEVIPILTQMLRFCSQTKSPFMVNPYPYFGWSPEKENYALFGPNEGVHDKFTGKFYTNMFDGLMDAVYSAAKAIGFSDVNLIAAETGWPSACEFPVCSVQNAVDYNRNLIKHVESGKGTPLMPNRKFETYIFALFNENQKPGPAAEKNWGLFKPDMTPVYNAGVMRNQQGGATPGPTMKIPTQPSTPAAPKSGKQGKPAKPAKPATPAAGGNNSGKKWCVAKPGATDQALQSNIDYICGTGVDCKSVQPGGACFDNNVRARASYLMNTYYQANGLHDFNCDFSGSGQITTTDPSRGSCKYNA</sequence>
<protein>
    <recommendedName>
        <fullName evidence="4">glucan endo-1,3-beta-D-glucosidase</fullName>
        <ecNumber evidence="4">3.2.1.39</ecNumber>
    </recommendedName>
    <alternativeName>
        <fullName evidence="11">(1-&gt;3)-beta-glucan endohydrolase</fullName>
    </alternativeName>
    <alternativeName>
        <fullName evidence="12">Beta-1,3-endoglucanase</fullName>
    </alternativeName>
</protein>
<dbReference type="STRING" id="3750.A0A498KPC3"/>
<dbReference type="FunFam" id="1.20.58.1040:FF:000003">
    <property type="entry name" value="glucan endo-1,3-beta-glucosidase 7"/>
    <property type="match status" value="1"/>
</dbReference>
<proteinExistence type="inferred from homology"/>
<evidence type="ECO:0000256" key="14">
    <source>
        <dbReference type="SAM" id="MobiDB-lite"/>
    </source>
</evidence>
<dbReference type="GO" id="GO:0005886">
    <property type="term" value="C:plasma membrane"/>
    <property type="evidence" value="ECO:0007669"/>
    <property type="project" value="UniProtKB-SubCell"/>
</dbReference>
<keyword evidence="5" id="KW-0336">GPI-anchor</keyword>
<dbReference type="Pfam" id="PF00332">
    <property type="entry name" value="Glyco_hydro_17"/>
    <property type="match status" value="1"/>
</dbReference>
<evidence type="ECO:0000256" key="7">
    <source>
        <dbReference type="ARBA" id="ARBA00022801"/>
    </source>
</evidence>
<dbReference type="Pfam" id="PF07983">
    <property type="entry name" value="X8"/>
    <property type="match status" value="1"/>
</dbReference>
<evidence type="ECO:0000259" key="15">
    <source>
        <dbReference type="SMART" id="SM00768"/>
    </source>
</evidence>
<dbReference type="EMBL" id="RDQH01000327">
    <property type="protein sequence ID" value="RXI08951.1"/>
    <property type="molecule type" value="Genomic_DNA"/>
</dbReference>
<organism evidence="16 17">
    <name type="scientific">Malus domestica</name>
    <name type="common">Apple</name>
    <name type="synonym">Pyrus malus</name>
    <dbReference type="NCBI Taxonomy" id="3750"/>
    <lineage>
        <taxon>Eukaryota</taxon>
        <taxon>Viridiplantae</taxon>
        <taxon>Streptophyta</taxon>
        <taxon>Embryophyta</taxon>
        <taxon>Tracheophyta</taxon>
        <taxon>Spermatophyta</taxon>
        <taxon>Magnoliopsida</taxon>
        <taxon>eudicotyledons</taxon>
        <taxon>Gunneridae</taxon>
        <taxon>Pentapetalae</taxon>
        <taxon>rosids</taxon>
        <taxon>fabids</taxon>
        <taxon>Rosales</taxon>
        <taxon>Rosaceae</taxon>
        <taxon>Amygdaloideae</taxon>
        <taxon>Maleae</taxon>
        <taxon>Malus</taxon>
    </lineage>
</organism>
<dbReference type="SMART" id="SM00768">
    <property type="entry name" value="X8"/>
    <property type="match status" value="1"/>
</dbReference>
<keyword evidence="7" id="KW-0378">Hydrolase</keyword>
<comment type="similarity">
    <text evidence="3 13">Belongs to the glycosyl hydrolase 17 family.</text>
</comment>
<feature type="region of interest" description="Disordered" evidence="14">
    <location>
        <begin position="414"/>
        <end position="462"/>
    </location>
</feature>
<dbReference type="Gene3D" id="1.20.58.1040">
    <property type="match status" value="1"/>
</dbReference>
<dbReference type="Proteomes" id="UP000290289">
    <property type="component" value="Chromosome 1"/>
</dbReference>
<evidence type="ECO:0000256" key="12">
    <source>
        <dbReference type="ARBA" id="ARBA00033417"/>
    </source>
</evidence>
<evidence type="ECO:0000256" key="3">
    <source>
        <dbReference type="ARBA" id="ARBA00008773"/>
    </source>
</evidence>
<feature type="region of interest" description="Disordered" evidence="14">
    <location>
        <begin position="55"/>
        <end position="74"/>
    </location>
</feature>
<keyword evidence="5" id="KW-0449">Lipoprotein</keyword>
<dbReference type="GO" id="GO:0098552">
    <property type="term" value="C:side of membrane"/>
    <property type="evidence" value="ECO:0007669"/>
    <property type="project" value="UniProtKB-KW"/>
</dbReference>
<comment type="caution">
    <text evidence="16">The sequence shown here is derived from an EMBL/GenBank/DDBJ whole genome shotgun (WGS) entry which is preliminary data.</text>
</comment>
<keyword evidence="8" id="KW-0611">Plant defense</keyword>
<keyword evidence="10" id="KW-0326">Glycosidase</keyword>
<dbReference type="SUPFAM" id="SSF51445">
    <property type="entry name" value="(Trans)glycosidases"/>
    <property type="match status" value="1"/>
</dbReference>
<dbReference type="GO" id="GO:0042973">
    <property type="term" value="F:glucan endo-1,3-beta-D-glucosidase activity"/>
    <property type="evidence" value="ECO:0007669"/>
    <property type="project" value="UniProtKB-EC"/>
</dbReference>
<keyword evidence="17" id="KW-1185">Reference proteome</keyword>
<dbReference type="GO" id="GO:0006952">
    <property type="term" value="P:defense response"/>
    <property type="evidence" value="ECO:0007669"/>
    <property type="project" value="UniProtKB-KW"/>
</dbReference>
<evidence type="ECO:0000256" key="8">
    <source>
        <dbReference type="ARBA" id="ARBA00022821"/>
    </source>
</evidence>
<dbReference type="InterPro" id="IPR017853">
    <property type="entry name" value="GH"/>
</dbReference>